<name>A0A167HXF8_CALVF</name>
<dbReference type="GO" id="GO:0032889">
    <property type="term" value="P:regulation of vacuole fusion, non-autophagic"/>
    <property type="evidence" value="ECO:0007669"/>
    <property type="project" value="TreeGrafter"/>
</dbReference>
<dbReference type="Proteomes" id="UP000076738">
    <property type="component" value="Unassembled WGS sequence"/>
</dbReference>
<accession>A0A167HXF8</accession>
<feature type="compositionally biased region" description="Pro residues" evidence="5">
    <location>
        <begin position="173"/>
        <end position="201"/>
    </location>
</feature>
<evidence type="ECO:0000256" key="3">
    <source>
        <dbReference type="ARBA" id="ARBA00023134"/>
    </source>
</evidence>
<evidence type="ECO:0000256" key="5">
    <source>
        <dbReference type="SAM" id="MobiDB-lite"/>
    </source>
</evidence>
<dbReference type="OrthoDB" id="9989112at2759"/>
<organism evidence="6 7">
    <name type="scientific">Calocera viscosa (strain TUFC12733)</name>
    <dbReference type="NCBI Taxonomy" id="1330018"/>
    <lineage>
        <taxon>Eukaryota</taxon>
        <taxon>Fungi</taxon>
        <taxon>Dikarya</taxon>
        <taxon>Basidiomycota</taxon>
        <taxon>Agaricomycotina</taxon>
        <taxon>Dacrymycetes</taxon>
        <taxon>Dacrymycetales</taxon>
        <taxon>Dacrymycetaceae</taxon>
        <taxon>Calocera</taxon>
    </lineage>
</organism>
<dbReference type="InterPro" id="IPR027417">
    <property type="entry name" value="P-loop_NTPase"/>
</dbReference>
<feature type="compositionally biased region" description="Polar residues" evidence="5">
    <location>
        <begin position="205"/>
        <end position="221"/>
    </location>
</feature>
<keyword evidence="4" id="KW-0449">Lipoprotein</keyword>
<evidence type="ECO:0000313" key="7">
    <source>
        <dbReference type="Proteomes" id="UP000076738"/>
    </source>
</evidence>
<dbReference type="CDD" id="cd00154">
    <property type="entry name" value="Rab"/>
    <property type="match status" value="1"/>
</dbReference>
<dbReference type="SMART" id="SM00175">
    <property type="entry name" value="RAB"/>
    <property type="match status" value="1"/>
</dbReference>
<dbReference type="GO" id="GO:0000329">
    <property type="term" value="C:fungal-type vacuole membrane"/>
    <property type="evidence" value="ECO:0007669"/>
    <property type="project" value="TreeGrafter"/>
</dbReference>
<evidence type="ECO:0000256" key="2">
    <source>
        <dbReference type="ARBA" id="ARBA00022741"/>
    </source>
</evidence>
<feature type="region of interest" description="Disordered" evidence="5">
    <location>
        <begin position="275"/>
        <end position="302"/>
    </location>
</feature>
<dbReference type="Pfam" id="PF00071">
    <property type="entry name" value="Ras"/>
    <property type="match status" value="1"/>
</dbReference>
<dbReference type="GO" id="GO:0005770">
    <property type="term" value="C:late endosome"/>
    <property type="evidence" value="ECO:0007669"/>
    <property type="project" value="TreeGrafter"/>
</dbReference>
<keyword evidence="2" id="KW-0547">Nucleotide-binding</keyword>
<keyword evidence="7" id="KW-1185">Reference proteome</keyword>
<dbReference type="PANTHER" id="PTHR47981:SF20">
    <property type="entry name" value="RAS-RELATED PROTEIN RAB-7A"/>
    <property type="match status" value="1"/>
</dbReference>
<feature type="region of interest" description="Disordered" evidence="5">
    <location>
        <begin position="150"/>
        <end position="221"/>
    </location>
</feature>
<dbReference type="PROSITE" id="PS51421">
    <property type="entry name" value="RAS"/>
    <property type="match status" value="1"/>
</dbReference>
<dbReference type="InterPro" id="IPR001806">
    <property type="entry name" value="Small_GTPase"/>
</dbReference>
<dbReference type="FunFam" id="3.40.50.300:FF:001447">
    <property type="entry name" value="Ras-related protein Rab-1B"/>
    <property type="match status" value="1"/>
</dbReference>
<dbReference type="InterPro" id="IPR005225">
    <property type="entry name" value="Small_GTP-bd"/>
</dbReference>
<reference evidence="6 7" key="1">
    <citation type="journal article" date="2016" name="Mol. Biol. Evol.">
        <title>Comparative Genomics of Early-Diverging Mushroom-Forming Fungi Provides Insights into the Origins of Lignocellulose Decay Capabilities.</title>
        <authorList>
            <person name="Nagy L.G."/>
            <person name="Riley R."/>
            <person name="Tritt A."/>
            <person name="Adam C."/>
            <person name="Daum C."/>
            <person name="Floudas D."/>
            <person name="Sun H."/>
            <person name="Yadav J.S."/>
            <person name="Pangilinan J."/>
            <person name="Larsson K.H."/>
            <person name="Matsuura K."/>
            <person name="Barry K."/>
            <person name="Labutti K."/>
            <person name="Kuo R."/>
            <person name="Ohm R.A."/>
            <person name="Bhattacharya S.S."/>
            <person name="Shirouzu T."/>
            <person name="Yoshinaga Y."/>
            <person name="Martin F.M."/>
            <person name="Grigoriev I.V."/>
            <person name="Hibbett D.S."/>
        </authorList>
    </citation>
    <scope>NUCLEOTIDE SEQUENCE [LARGE SCALE GENOMIC DNA]</scope>
    <source>
        <strain evidence="6 7">TUFC12733</strain>
    </source>
</reference>
<dbReference type="GO" id="GO:0003924">
    <property type="term" value="F:GTPase activity"/>
    <property type="evidence" value="ECO:0007669"/>
    <property type="project" value="InterPro"/>
</dbReference>
<sequence length="419" mass="45680">MMQTIKVVIIGESGVGKTSLRNQYTTSRFSPSYRGTVGIDFHSLTLTFPPHEACILQVWDTAGQERFAPLSRPFFRGTDAVLLVFDCTQPKSLQALKSRWAEFSGVEGTEGAVVVAVGNKLDLKRVGEGVEEDEARVFIDTLLPELVRHQRGRKRRRQDPVLASPAPISSVLPTPPKFTIPISQPSPSPSPPHEGSPPPHHTPVRRTSSPIPTPSASHSHFLHNRSTSATRHLLPTTGTVGTIGTLTSIATHPTIYHTPSSSLFDRLDGELAGRVNTPTPPATPPKIGAARKRGESSGSQDTQAISFISDSEATIIPFPLAETDEGEVDTPATDIEDPLFEPVVQEVEEIPEPALFFTSSLDRTTVVPVFEYVARKVMVLRDEEEARRSLASEEAAEAAHKRTGWIRLGMPGRQRNCCT</sequence>
<dbReference type="GO" id="GO:0005525">
    <property type="term" value="F:GTP binding"/>
    <property type="evidence" value="ECO:0007669"/>
    <property type="project" value="UniProtKB-KW"/>
</dbReference>
<dbReference type="AlphaFoldDB" id="A0A167HXF8"/>
<dbReference type="Gene3D" id="3.40.50.300">
    <property type="entry name" value="P-loop containing nucleotide triphosphate hydrolases"/>
    <property type="match status" value="1"/>
</dbReference>
<keyword evidence="4" id="KW-0636">Prenylation</keyword>
<dbReference type="PANTHER" id="PTHR47981">
    <property type="entry name" value="RAB FAMILY"/>
    <property type="match status" value="1"/>
</dbReference>
<dbReference type="PROSITE" id="PS51419">
    <property type="entry name" value="RAB"/>
    <property type="match status" value="1"/>
</dbReference>
<dbReference type="PRINTS" id="PR00449">
    <property type="entry name" value="RASTRNSFRMNG"/>
</dbReference>
<proteinExistence type="inferred from homology"/>
<evidence type="ECO:0000256" key="1">
    <source>
        <dbReference type="ARBA" id="ARBA00006270"/>
    </source>
</evidence>
<keyword evidence="3" id="KW-0342">GTP-binding</keyword>
<gene>
    <name evidence="6" type="ORF">CALVIDRAFT_541279</name>
</gene>
<dbReference type="SMART" id="SM00173">
    <property type="entry name" value="RAS"/>
    <property type="match status" value="1"/>
</dbReference>
<dbReference type="SMART" id="SM00174">
    <property type="entry name" value="RHO"/>
    <property type="match status" value="1"/>
</dbReference>
<dbReference type="NCBIfam" id="TIGR00231">
    <property type="entry name" value="small_GTP"/>
    <property type="match status" value="1"/>
</dbReference>
<dbReference type="EMBL" id="KV417314">
    <property type="protein sequence ID" value="KZO92080.1"/>
    <property type="molecule type" value="Genomic_DNA"/>
</dbReference>
<dbReference type="STRING" id="1330018.A0A167HXF8"/>
<dbReference type="SUPFAM" id="SSF52540">
    <property type="entry name" value="P-loop containing nucleoside triphosphate hydrolases"/>
    <property type="match status" value="1"/>
</dbReference>
<comment type="similarity">
    <text evidence="1">Belongs to the small GTPase superfamily. Rab family.</text>
</comment>
<protein>
    <submittedName>
        <fullName evidence="6">Ras-domain-containing protein</fullName>
    </submittedName>
</protein>
<evidence type="ECO:0000313" key="6">
    <source>
        <dbReference type="EMBL" id="KZO92080.1"/>
    </source>
</evidence>
<evidence type="ECO:0000256" key="4">
    <source>
        <dbReference type="ARBA" id="ARBA00023289"/>
    </source>
</evidence>